<accession>A0A086JXH2</accession>
<proteinExistence type="predicted"/>
<evidence type="ECO:0000313" key="2">
    <source>
        <dbReference type="Proteomes" id="UP000028837"/>
    </source>
</evidence>
<gene>
    <name evidence="1" type="ORF">TGDOM2_315420B</name>
</gene>
<protein>
    <submittedName>
        <fullName evidence="1">Uncharacterized protein</fullName>
    </submittedName>
</protein>
<dbReference type="EMBL" id="AHZU02001065">
    <property type="protein sequence ID" value="KFG36840.1"/>
    <property type="molecule type" value="Genomic_DNA"/>
</dbReference>
<evidence type="ECO:0000313" key="1">
    <source>
        <dbReference type="EMBL" id="KFG36840.1"/>
    </source>
</evidence>
<feature type="non-terminal residue" evidence="1">
    <location>
        <position position="1"/>
    </location>
</feature>
<dbReference type="AlphaFoldDB" id="A0A086JXH2"/>
<sequence length="34" mass="3858">PTPAPLAFVEEVLAARKNAKREENMAYRNLQSRS</sequence>
<reference evidence="1 2" key="1">
    <citation type="submission" date="2014-02" db="EMBL/GenBank/DDBJ databases">
        <authorList>
            <person name="Sibley D."/>
            <person name="Venepally P."/>
            <person name="Karamycheva S."/>
            <person name="Hadjithomas M."/>
            <person name="Khan A."/>
            <person name="Brunk B."/>
            <person name="Roos D."/>
            <person name="Caler E."/>
            <person name="Lorenzi H."/>
        </authorList>
    </citation>
    <scope>NUCLEOTIDE SEQUENCE [LARGE SCALE GENOMIC DNA]</scope>
    <source>
        <strain evidence="1 2">GAB2-2007-GAL-DOM2</strain>
    </source>
</reference>
<organism evidence="1 2">
    <name type="scientific">Toxoplasma gondii GAB2-2007-GAL-DOM2</name>
    <dbReference type="NCBI Taxonomy" id="1130820"/>
    <lineage>
        <taxon>Eukaryota</taxon>
        <taxon>Sar</taxon>
        <taxon>Alveolata</taxon>
        <taxon>Apicomplexa</taxon>
        <taxon>Conoidasida</taxon>
        <taxon>Coccidia</taxon>
        <taxon>Eucoccidiorida</taxon>
        <taxon>Eimeriorina</taxon>
        <taxon>Sarcocystidae</taxon>
        <taxon>Toxoplasma</taxon>
    </lineage>
</organism>
<dbReference type="Proteomes" id="UP000028837">
    <property type="component" value="Unassembled WGS sequence"/>
</dbReference>
<comment type="caution">
    <text evidence="1">The sequence shown here is derived from an EMBL/GenBank/DDBJ whole genome shotgun (WGS) entry which is preliminary data.</text>
</comment>
<dbReference type="VEuPathDB" id="ToxoDB:TGDOM2_315420B"/>
<name>A0A086JXH2_TOXGO</name>